<dbReference type="Gene3D" id="3.80.10.10">
    <property type="entry name" value="Ribonuclease Inhibitor"/>
    <property type="match status" value="1"/>
</dbReference>
<dbReference type="OrthoDB" id="9974792at2759"/>
<name>A0A7R9PZ49_9ACAR</name>
<protein>
    <submittedName>
        <fullName evidence="1">Uncharacterized protein</fullName>
    </submittedName>
</protein>
<evidence type="ECO:0000313" key="1">
    <source>
        <dbReference type="EMBL" id="CAD7626123.1"/>
    </source>
</evidence>
<keyword evidence="2" id="KW-1185">Reference proteome</keyword>
<proteinExistence type="predicted"/>
<evidence type="ECO:0000313" key="2">
    <source>
        <dbReference type="Proteomes" id="UP000759131"/>
    </source>
</evidence>
<sequence>YINGYILCQNLYLGLQYLSLRELLLEPNEAQYLLDDVAINCCQTLTTLKVINCSKRPYPILHVGVFINLKLLVISPQHLSEDVVELLSETKLRDLWIVQNKYTEQCWPVSGKTWRECRNRSPMLRIHLVVTGRVDTQVLLCQMCVNLKTLIIRELISTATLLVIVTTAESLTRFVVRKNAIIKRFDWKRQTQWSDGYYLWLKTNSRSYEKTFEEISKIFGKKWLPLTDEEFKHISPDTTF</sequence>
<accession>A0A7R9PZ49</accession>
<gene>
    <name evidence="1" type="ORF">OSB1V03_LOCUS6556</name>
</gene>
<reference evidence="1" key="1">
    <citation type="submission" date="2020-11" db="EMBL/GenBank/DDBJ databases">
        <authorList>
            <person name="Tran Van P."/>
        </authorList>
    </citation>
    <scope>NUCLEOTIDE SEQUENCE</scope>
</reference>
<dbReference type="PANTHER" id="PTHR20872">
    <property type="match status" value="1"/>
</dbReference>
<dbReference type="SUPFAM" id="SSF52047">
    <property type="entry name" value="RNI-like"/>
    <property type="match status" value="1"/>
</dbReference>
<dbReference type="EMBL" id="OC858165">
    <property type="protein sequence ID" value="CAD7626123.1"/>
    <property type="molecule type" value="Genomic_DNA"/>
</dbReference>
<dbReference type="AlphaFoldDB" id="A0A7R9PZ49"/>
<dbReference type="PANTHER" id="PTHR20872:SF1">
    <property type="entry name" value="F-BOX DOMAIN-CONTAINING PROTEIN"/>
    <property type="match status" value="1"/>
</dbReference>
<organism evidence="1">
    <name type="scientific">Medioppia subpectinata</name>
    <dbReference type="NCBI Taxonomy" id="1979941"/>
    <lineage>
        <taxon>Eukaryota</taxon>
        <taxon>Metazoa</taxon>
        <taxon>Ecdysozoa</taxon>
        <taxon>Arthropoda</taxon>
        <taxon>Chelicerata</taxon>
        <taxon>Arachnida</taxon>
        <taxon>Acari</taxon>
        <taxon>Acariformes</taxon>
        <taxon>Sarcoptiformes</taxon>
        <taxon>Oribatida</taxon>
        <taxon>Brachypylina</taxon>
        <taxon>Oppioidea</taxon>
        <taxon>Oppiidae</taxon>
        <taxon>Medioppia</taxon>
    </lineage>
</organism>
<dbReference type="InterPro" id="IPR032675">
    <property type="entry name" value="LRR_dom_sf"/>
</dbReference>
<dbReference type="EMBL" id="CAJPIZ010003590">
    <property type="protein sequence ID" value="CAG2106553.1"/>
    <property type="molecule type" value="Genomic_DNA"/>
</dbReference>
<dbReference type="Proteomes" id="UP000759131">
    <property type="component" value="Unassembled WGS sequence"/>
</dbReference>
<feature type="non-terminal residue" evidence="1">
    <location>
        <position position="1"/>
    </location>
</feature>